<dbReference type="GO" id="GO:0006325">
    <property type="term" value="P:chromatin organization"/>
    <property type="evidence" value="ECO:0007669"/>
    <property type="project" value="UniProtKB-KW"/>
</dbReference>
<feature type="region of interest" description="Disordered" evidence="8">
    <location>
        <begin position="763"/>
        <end position="965"/>
    </location>
</feature>
<feature type="compositionally biased region" description="Polar residues" evidence="8">
    <location>
        <begin position="414"/>
        <end position="426"/>
    </location>
</feature>
<dbReference type="EMBL" id="JADCNL010000006">
    <property type="protein sequence ID" value="KAG0477183.1"/>
    <property type="molecule type" value="Genomic_DNA"/>
</dbReference>
<feature type="region of interest" description="Disordered" evidence="8">
    <location>
        <begin position="252"/>
        <end position="375"/>
    </location>
</feature>
<dbReference type="AlphaFoldDB" id="A0A835QZD4"/>
<evidence type="ECO:0000256" key="4">
    <source>
        <dbReference type="ARBA" id="ARBA00023125"/>
    </source>
</evidence>
<dbReference type="Pfam" id="PF08766">
    <property type="entry name" value="DEK_C"/>
    <property type="match status" value="1"/>
</dbReference>
<feature type="compositionally biased region" description="Basic and acidic residues" evidence="8">
    <location>
        <begin position="252"/>
        <end position="275"/>
    </location>
</feature>
<dbReference type="PROSITE" id="PS51998">
    <property type="entry name" value="DEK_C"/>
    <property type="match status" value="1"/>
</dbReference>
<evidence type="ECO:0000256" key="8">
    <source>
        <dbReference type="SAM" id="MobiDB-lite"/>
    </source>
</evidence>
<feature type="domain" description="DEK-C" evidence="9">
    <location>
        <begin position="959"/>
        <end position="1014"/>
    </location>
</feature>
<feature type="compositionally biased region" description="Basic and acidic residues" evidence="8">
    <location>
        <begin position="577"/>
        <end position="603"/>
    </location>
</feature>
<organism evidence="10 11">
    <name type="scientific">Vanilla planifolia</name>
    <name type="common">Vanilla</name>
    <dbReference type="NCBI Taxonomy" id="51239"/>
    <lineage>
        <taxon>Eukaryota</taxon>
        <taxon>Viridiplantae</taxon>
        <taxon>Streptophyta</taxon>
        <taxon>Embryophyta</taxon>
        <taxon>Tracheophyta</taxon>
        <taxon>Spermatophyta</taxon>
        <taxon>Magnoliopsida</taxon>
        <taxon>Liliopsida</taxon>
        <taxon>Asparagales</taxon>
        <taxon>Orchidaceae</taxon>
        <taxon>Vanilloideae</taxon>
        <taxon>Vanilleae</taxon>
        <taxon>Vanilla</taxon>
    </lineage>
</organism>
<evidence type="ECO:0000256" key="7">
    <source>
        <dbReference type="SAM" id="Coils"/>
    </source>
</evidence>
<feature type="region of interest" description="Disordered" evidence="8">
    <location>
        <begin position="517"/>
        <end position="617"/>
    </location>
</feature>
<dbReference type="PANTHER" id="PTHR13468">
    <property type="entry name" value="DEK PROTEIN"/>
    <property type="match status" value="1"/>
</dbReference>
<comment type="caution">
    <text evidence="10">The sequence shown here is derived from an EMBL/GenBank/DDBJ whole genome shotgun (WGS) entry which is preliminary data.</text>
</comment>
<feature type="compositionally biased region" description="Basic and acidic residues" evidence="8">
    <location>
        <begin position="352"/>
        <end position="375"/>
    </location>
</feature>
<dbReference type="FunFam" id="1.10.10.60:FF:000220">
    <property type="entry name" value="DEK domain-containing chromatin associated protein"/>
    <property type="match status" value="1"/>
</dbReference>
<dbReference type="Gene3D" id="1.10.10.60">
    <property type="entry name" value="Homeodomain-like"/>
    <property type="match status" value="1"/>
</dbReference>
<keyword evidence="6" id="KW-0539">Nucleus</keyword>
<dbReference type="GO" id="GO:0042393">
    <property type="term" value="F:histone binding"/>
    <property type="evidence" value="ECO:0007669"/>
    <property type="project" value="TreeGrafter"/>
</dbReference>
<dbReference type="GO" id="GO:0003677">
    <property type="term" value="F:DNA binding"/>
    <property type="evidence" value="ECO:0007669"/>
    <property type="project" value="UniProtKB-KW"/>
</dbReference>
<feature type="compositionally biased region" description="Basic residues" evidence="8">
    <location>
        <begin position="921"/>
        <end position="937"/>
    </location>
</feature>
<keyword evidence="5" id="KW-0804">Transcription</keyword>
<evidence type="ECO:0000256" key="3">
    <source>
        <dbReference type="ARBA" id="ARBA00023015"/>
    </source>
</evidence>
<feature type="compositionally biased region" description="Acidic residues" evidence="8">
    <location>
        <begin position="847"/>
        <end position="856"/>
    </location>
</feature>
<feature type="compositionally biased region" description="Acidic residues" evidence="8">
    <location>
        <begin position="811"/>
        <end position="832"/>
    </location>
</feature>
<evidence type="ECO:0000256" key="6">
    <source>
        <dbReference type="ARBA" id="ARBA00023242"/>
    </source>
</evidence>
<feature type="region of interest" description="Disordered" evidence="8">
    <location>
        <begin position="1015"/>
        <end position="1034"/>
    </location>
</feature>
<feature type="region of interest" description="Disordered" evidence="8">
    <location>
        <begin position="404"/>
        <end position="460"/>
    </location>
</feature>
<keyword evidence="4" id="KW-0238">DNA-binding</keyword>
<name>A0A835QZD4_VANPL</name>
<feature type="compositionally biased region" description="Basic and acidic residues" evidence="8">
    <location>
        <begin position="858"/>
        <end position="868"/>
    </location>
</feature>
<dbReference type="SUPFAM" id="SSF109715">
    <property type="entry name" value="DEK C-terminal domain"/>
    <property type="match status" value="1"/>
</dbReference>
<proteinExistence type="predicted"/>
<feature type="coiled-coil region" evidence="7">
    <location>
        <begin position="177"/>
        <end position="204"/>
    </location>
</feature>
<evidence type="ECO:0000259" key="9">
    <source>
        <dbReference type="PROSITE" id="PS51998"/>
    </source>
</evidence>
<dbReference type="OrthoDB" id="260519at2759"/>
<feature type="compositionally biased region" description="Polar residues" evidence="8">
    <location>
        <begin position="833"/>
        <end position="843"/>
    </location>
</feature>
<accession>A0A835QZD4</accession>
<feature type="compositionally biased region" description="Basic and acidic residues" evidence="8">
    <location>
        <begin position="427"/>
        <end position="460"/>
    </location>
</feature>
<keyword evidence="3" id="KW-0805">Transcription regulation</keyword>
<evidence type="ECO:0000256" key="5">
    <source>
        <dbReference type="ARBA" id="ARBA00023163"/>
    </source>
</evidence>
<keyword evidence="7" id="KW-0175">Coiled coil</keyword>
<gene>
    <name evidence="10" type="ORF">HPP92_014024</name>
</gene>
<evidence type="ECO:0000313" key="11">
    <source>
        <dbReference type="Proteomes" id="UP000636800"/>
    </source>
</evidence>
<sequence>MADDEAGLDIKTANQNDLEFVQADNASENISCEHTTGLGNVVDAVIFDGLDNKSGAKEANLQGIIAGVDEEGMGEVKENENNTNLDIYRNEEKKDMQDYGQQHKSAGICLDGEVNKVAGEPLHVENKDYKDSNEEVVTTDTGEAIGKVNDCGEDYNIDVEGAGENMEIDEKKEFRDENSENLEINEVEEEKENLKDNKLLHQSAEDSLGVEVNKPSCGPLHVVKQDAVEAKDEFETIDAKEVIDKVNDIGAKDSNREDAVQSMEIDEKKEFRDDNYPNLEIVLKEEEKENMKDKEEQQKSAGDSLQGKVNKFSGESPHVEKKDSEEVEAEFETIDDKESSGKGNDFEEEDSNRDVEDARELMEVEEKKDFGQSEARQVERVVDNLKNGDEKLVEEWVDFDNNGFTEEMEDIGGSKSSMQSINNVNDSGEKNDHSNAKIDTKNIKGSVDDSHVKDDKEKKGKEEVVVVRLKDGKDMHNDKEVMDDELKKETLVTNKEETTTFNKMSRDLEILEAEIMKEDGGVNEKHEVKDDVRSMENEQKYATKEDGVDEEDDVGNAKMVIDDNEVSDSLKRKRERRRESNKRGKTKENSETKEKTESKKIVKDLSSPLSSPRERPMRERKIVERLVEVIEKGPIRTVVIEKGRGTPLKDIPNVAYKLARKKSADLKFCTWLFFGRKGKAVDFKNNLLQFSGFVWHESEEKQRIKIKERLDKCHKDTLLDLANLFDLNVSKSSTKKEEVIHKLLDFMEAPSATTEAIASEKEQLVVSRKRKRDTNTSSSRRLRGTPTEKSRKKSGRTEDIVNSEGKISKDMEDEDDEEEKDTENGIPDEEDAPTQSESDVNATESSEAGEEGEIEGCDSAKGKTDVKTVPKQRNTGISVDRKESSNSKLQTQVAAKSPSKKPSSSKSSKAQQDYTSEKVFARKRRHAKSPKGSKSRRQVKDNSSGKKEKAAVRDHRRSRPSKADLRKTICEILKEVDFNTATFTDILKMLGMRYKMDMTPRKSSIKQMIQEELTKMADEADEEESGEEEVAGKE</sequence>
<evidence type="ECO:0000313" key="10">
    <source>
        <dbReference type="EMBL" id="KAG0477183.1"/>
    </source>
</evidence>
<protein>
    <recommendedName>
        <fullName evidence="9">DEK-C domain-containing protein</fullName>
    </recommendedName>
</protein>
<dbReference type="GO" id="GO:2000779">
    <property type="term" value="P:regulation of double-strand break repair"/>
    <property type="evidence" value="ECO:0007669"/>
    <property type="project" value="TreeGrafter"/>
</dbReference>
<feature type="compositionally biased region" description="Acidic residues" evidence="8">
    <location>
        <begin position="1019"/>
        <end position="1034"/>
    </location>
</feature>
<keyword evidence="2" id="KW-0156">Chromatin regulator</keyword>
<feature type="compositionally biased region" description="Basic and acidic residues" evidence="8">
    <location>
        <begin position="938"/>
        <end position="953"/>
    </location>
</feature>
<feature type="compositionally biased region" description="Low complexity" evidence="8">
    <location>
        <begin position="896"/>
        <end position="909"/>
    </location>
</feature>
<dbReference type="PANTHER" id="PTHR13468:SF23">
    <property type="entry name" value="EXPRESSED PROTEIN"/>
    <property type="match status" value="1"/>
</dbReference>
<keyword evidence="11" id="KW-1185">Reference proteome</keyword>
<evidence type="ECO:0000256" key="1">
    <source>
        <dbReference type="ARBA" id="ARBA00004604"/>
    </source>
</evidence>
<dbReference type="InterPro" id="IPR044198">
    <property type="entry name" value="DEK"/>
</dbReference>
<dbReference type="Proteomes" id="UP000636800">
    <property type="component" value="Chromosome 6"/>
</dbReference>
<reference evidence="10 11" key="1">
    <citation type="journal article" date="2020" name="Nat. Food">
        <title>A phased Vanilla planifolia genome enables genetic improvement of flavour and production.</title>
        <authorList>
            <person name="Hasing T."/>
            <person name="Tang H."/>
            <person name="Brym M."/>
            <person name="Khazi F."/>
            <person name="Huang T."/>
            <person name="Chambers A.H."/>
        </authorList>
    </citation>
    <scope>NUCLEOTIDE SEQUENCE [LARGE SCALE GENOMIC DNA]</scope>
    <source>
        <tissue evidence="10">Leaf</tissue>
    </source>
</reference>
<feature type="compositionally biased region" description="Basic and acidic residues" evidence="8">
    <location>
        <begin position="282"/>
        <end position="298"/>
    </location>
</feature>
<feature type="compositionally biased region" description="Basic and acidic residues" evidence="8">
    <location>
        <begin position="517"/>
        <end position="546"/>
    </location>
</feature>
<comment type="subcellular location">
    <subcellularLocation>
        <location evidence="1">Nucleus</location>
        <location evidence="1">Nucleolus</location>
    </subcellularLocation>
</comment>
<dbReference type="InterPro" id="IPR014876">
    <property type="entry name" value="DEK_C"/>
</dbReference>
<dbReference type="GO" id="GO:0005730">
    <property type="term" value="C:nucleolus"/>
    <property type="evidence" value="ECO:0007669"/>
    <property type="project" value="UniProtKB-SubCell"/>
</dbReference>
<evidence type="ECO:0000256" key="2">
    <source>
        <dbReference type="ARBA" id="ARBA00022853"/>
    </source>
</evidence>